<dbReference type="GO" id="GO:0008233">
    <property type="term" value="F:peptidase activity"/>
    <property type="evidence" value="ECO:0007669"/>
    <property type="project" value="UniProtKB-KW"/>
</dbReference>
<keyword evidence="2" id="KW-0645">Protease</keyword>
<evidence type="ECO:0000313" key="3">
    <source>
        <dbReference type="Proteomes" id="UP000700732"/>
    </source>
</evidence>
<organism evidence="2 3">
    <name type="scientific">Spirosoma utsteinense</name>
    <dbReference type="NCBI Taxonomy" id="2585773"/>
    <lineage>
        <taxon>Bacteria</taxon>
        <taxon>Pseudomonadati</taxon>
        <taxon>Bacteroidota</taxon>
        <taxon>Cytophagia</taxon>
        <taxon>Cytophagales</taxon>
        <taxon>Cytophagaceae</taxon>
        <taxon>Spirosoma</taxon>
    </lineage>
</organism>
<protein>
    <submittedName>
        <fullName evidence="2">Aspartyl protease</fullName>
    </submittedName>
</protein>
<keyword evidence="2" id="KW-0378">Hydrolase</keyword>
<dbReference type="Gene3D" id="2.80.10.50">
    <property type="match status" value="2"/>
</dbReference>
<evidence type="ECO:0000259" key="1">
    <source>
        <dbReference type="SMART" id="SM00458"/>
    </source>
</evidence>
<evidence type="ECO:0000313" key="2">
    <source>
        <dbReference type="EMBL" id="MBC3795120.1"/>
    </source>
</evidence>
<dbReference type="PROSITE" id="PS50231">
    <property type="entry name" value="RICIN_B_LECTIN"/>
    <property type="match status" value="1"/>
</dbReference>
<feature type="domain" description="Ricin B lectin" evidence="1">
    <location>
        <begin position="443"/>
        <end position="576"/>
    </location>
</feature>
<reference evidence="2 3" key="1">
    <citation type="submission" date="2019-06" db="EMBL/GenBank/DDBJ databases">
        <title>Spirosoma utsteinense sp. nov. isolated from Antarctic ice-free soils.</title>
        <authorList>
            <person name="Tahon G."/>
        </authorList>
    </citation>
    <scope>NUCLEOTIDE SEQUENCE [LARGE SCALE GENOMIC DNA]</scope>
    <source>
        <strain evidence="2 3">LMG 31447</strain>
    </source>
</reference>
<sequence>GNTLEGNRRGITLYHNATSEVAVVGNTLTNSGSIDFTPLQQNEGRQQFIPIFNNQIISNTVSNTDRTNGVFIGVHSVQHIQTRTFGTSVIGLEMRGNSLTAGQPNVPAVVDADYPEGYFNYLEYHQMSVYQDERIPAVLGTIFESNRANNCANGLYLNTGSYNTVVCDLQLVNSGGMKDSPLDNISHGAVGTGGCSPITQPVSAPVATVSLNWVTSPAGLQVSINGQVRTTPYSQTFTVGSTVSLAVASPQTVNGVSYTFTGWSGEAGTSLTVPATNTTYTASLATAAGPPAPAIVSGQVYTITVKHSSQLIDARDADGRIGQWAATGGTTQKWVLTDRGNGYYLIRSSLNGKGMDVFNNSTSDGAPVLQWDPSTQDNQQYKLIDAGGGYYNLVARHSQKYLAIAGSSPNEGAWLQQGPGSGGDNQKFRFTAAGPAAPAVVSGQVYTITVKHSSQLIDARDADGRIGQWAATGGTTQKWVLTDRGNGYYLIRSSLNGKGMDVFNNSTSDGAPVLQWTPSTQDNQQYKLIDAGGGYYNLVARHSQKYLAIAGSSPNEGAWLQQGPNSGGDNQKFRFTSQGSGRIATLEAGVERGLEESVVVYPNPAVSVITVTGVQGCQVRLVDMLGQVQTTVMSQQDRCQIDLSTLSPGMYVVQVTKQGQLISRKLIINH</sequence>
<name>A0ABR6WEZ0_9BACT</name>
<dbReference type="InterPro" id="IPR026444">
    <property type="entry name" value="Secre_tail"/>
</dbReference>
<gene>
    <name evidence="2" type="ORF">FH603_5655</name>
</gene>
<dbReference type="EMBL" id="VFIA01000081">
    <property type="protein sequence ID" value="MBC3795120.1"/>
    <property type="molecule type" value="Genomic_DNA"/>
</dbReference>
<keyword evidence="3" id="KW-1185">Reference proteome</keyword>
<dbReference type="Pfam" id="PF14200">
    <property type="entry name" value="RicinB_lectin_2"/>
    <property type="match status" value="4"/>
</dbReference>
<dbReference type="InterPro" id="IPR035992">
    <property type="entry name" value="Ricin_B-like_lectins"/>
</dbReference>
<dbReference type="NCBIfam" id="TIGR04183">
    <property type="entry name" value="Por_Secre_tail"/>
    <property type="match status" value="1"/>
</dbReference>
<dbReference type="GO" id="GO:0006508">
    <property type="term" value="P:proteolysis"/>
    <property type="evidence" value="ECO:0007669"/>
    <property type="project" value="UniProtKB-KW"/>
</dbReference>
<dbReference type="Pfam" id="PF18962">
    <property type="entry name" value="Por_Secre_tail"/>
    <property type="match status" value="1"/>
</dbReference>
<proteinExistence type="predicted"/>
<dbReference type="Proteomes" id="UP000700732">
    <property type="component" value="Unassembled WGS sequence"/>
</dbReference>
<dbReference type="CDD" id="cd00161">
    <property type="entry name" value="beta-trefoil_Ricin-like"/>
    <property type="match status" value="2"/>
</dbReference>
<feature type="non-terminal residue" evidence="2">
    <location>
        <position position="1"/>
    </location>
</feature>
<dbReference type="SMART" id="SM00458">
    <property type="entry name" value="RICIN"/>
    <property type="match status" value="2"/>
</dbReference>
<dbReference type="InterPro" id="IPR000772">
    <property type="entry name" value="Ricin_B_lectin"/>
</dbReference>
<comment type="caution">
    <text evidence="2">The sequence shown here is derived from an EMBL/GenBank/DDBJ whole genome shotgun (WGS) entry which is preliminary data.</text>
</comment>
<accession>A0ABR6WEZ0</accession>
<feature type="domain" description="Ricin B lectin" evidence="1">
    <location>
        <begin position="298"/>
        <end position="431"/>
    </location>
</feature>
<dbReference type="SUPFAM" id="SSF50370">
    <property type="entry name" value="Ricin B-like lectins"/>
    <property type="match status" value="2"/>
</dbReference>
<dbReference type="RefSeq" id="WP_186742266.1">
    <property type="nucleotide sequence ID" value="NZ_VFIA01000081.1"/>
</dbReference>